<dbReference type="InterPro" id="IPR003578">
    <property type="entry name" value="Small_GTPase_Rho"/>
</dbReference>
<dbReference type="OrthoDB" id="6041427at2759"/>
<dbReference type="GeneID" id="106051211"/>
<dbReference type="RefSeq" id="XP_055865518.1">
    <property type="nucleotide sequence ID" value="XM_056009543.1"/>
</dbReference>
<dbReference type="InterPro" id="IPR005225">
    <property type="entry name" value="Small_GTP-bd"/>
</dbReference>
<dbReference type="PRINTS" id="PR00449">
    <property type="entry name" value="RASTRNSFRMNG"/>
</dbReference>
<dbReference type="PANTHER" id="PTHR24072">
    <property type="entry name" value="RHO FAMILY GTPASE"/>
    <property type="match status" value="1"/>
</dbReference>
<dbReference type="Pfam" id="PF00071">
    <property type="entry name" value="Ras"/>
    <property type="match status" value="1"/>
</dbReference>
<evidence type="ECO:0000313" key="4">
    <source>
        <dbReference type="RefSeq" id="XP_055865518.1"/>
    </source>
</evidence>
<dbReference type="SMART" id="SM00173">
    <property type="entry name" value="RAS"/>
    <property type="match status" value="1"/>
</dbReference>
<dbReference type="GO" id="GO:0007264">
    <property type="term" value="P:small GTPase-mediated signal transduction"/>
    <property type="evidence" value="ECO:0007669"/>
    <property type="project" value="InterPro"/>
</dbReference>
<organism evidence="3 4">
    <name type="scientific">Biomphalaria glabrata</name>
    <name type="common">Bloodfluke planorb</name>
    <name type="synonym">Freshwater snail</name>
    <dbReference type="NCBI Taxonomy" id="6526"/>
    <lineage>
        <taxon>Eukaryota</taxon>
        <taxon>Metazoa</taxon>
        <taxon>Spiralia</taxon>
        <taxon>Lophotrochozoa</taxon>
        <taxon>Mollusca</taxon>
        <taxon>Gastropoda</taxon>
        <taxon>Heterobranchia</taxon>
        <taxon>Euthyneura</taxon>
        <taxon>Panpulmonata</taxon>
        <taxon>Hygrophila</taxon>
        <taxon>Lymnaeoidea</taxon>
        <taxon>Planorbidae</taxon>
        <taxon>Biomphalaria</taxon>
    </lineage>
</organism>
<dbReference type="SMART" id="SM00175">
    <property type="entry name" value="RAB"/>
    <property type="match status" value="1"/>
</dbReference>
<gene>
    <name evidence="4 5" type="primary">LOC106051211</name>
</gene>
<dbReference type="PROSITE" id="PS51420">
    <property type="entry name" value="RHO"/>
    <property type="match status" value="1"/>
</dbReference>
<protein>
    <submittedName>
        <fullName evidence="4 5">Ras-related protein ced-10-like isoform X2</fullName>
    </submittedName>
</protein>
<evidence type="ECO:0000256" key="1">
    <source>
        <dbReference type="ARBA" id="ARBA00022741"/>
    </source>
</evidence>
<name>A0A9W2YRW0_BIOGL</name>
<dbReference type="RefSeq" id="XP_055865519.1">
    <property type="nucleotide sequence ID" value="XM_056009544.1"/>
</dbReference>
<dbReference type="AlphaFoldDB" id="A0A9W2YRW0"/>
<dbReference type="GO" id="GO:0003924">
    <property type="term" value="F:GTPase activity"/>
    <property type="evidence" value="ECO:0007669"/>
    <property type="project" value="InterPro"/>
</dbReference>
<dbReference type="SMART" id="SM00174">
    <property type="entry name" value="RHO"/>
    <property type="match status" value="1"/>
</dbReference>
<dbReference type="Gene3D" id="3.40.50.300">
    <property type="entry name" value="P-loop containing nucleotide triphosphate hydrolases"/>
    <property type="match status" value="1"/>
</dbReference>
<keyword evidence="2" id="KW-0342">GTP-binding</keyword>
<evidence type="ECO:0000313" key="5">
    <source>
        <dbReference type="RefSeq" id="XP_055865519.1"/>
    </source>
</evidence>
<reference evidence="4 5" key="1">
    <citation type="submission" date="2025-04" db="UniProtKB">
        <authorList>
            <consortium name="RefSeq"/>
        </authorList>
    </citation>
    <scope>IDENTIFICATION</scope>
</reference>
<accession>A0A9W2YRW0</accession>
<dbReference type="Proteomes" id="UP001165740">
    <property type="component" value="Chromosome 14"/>
</dbReference>
<keyword evidence="3" id="KW-1185">Reference proteome</keyword>
<proteinExistence type="predicted"/>
<dbReference type="SUPFAM" id="SSF52540">
    <property type="entry name" value="P-loop containing nucleoside triphosphate hydrolases"/>
    <property type="match status" value="1"/>
</dbReference>
<dbReference type="PROSITE" id="PS51421">
    <property type="entry name" value="RAS"/>
    <property type="match status" value="1"/>
</dbReference>
<keyword evidence="1" id="KW-0547">Nucleotide-binding</keyword>
<dbReference type="CDD" id="cd00157">
    <property type="entry name" value="Rho"/>
    <property type="match status" value="1"/>
</dbReference>
<dbReference type="SMART" id="SM00176">
    <property type="entry name" value="RAN"/>
    <property type="match status" value="1"/>
</dbReference>
<sequence>MRNMKCVVVGDGAVGKTSMLTSYTEGSFPEDYVPTVFDNTTIDLTVEGQQVSLGLWDTAGQEDYDRLRPLSYPGADCFILCFSLCNKASAENIKAKWYPEIHYHCPYAPIILIGTKLDMRQDKTKQNDPKKIVSRSEGEKISKSIKAVKYLECSALTQEGLKEVFDEAVKAFLYKKTKQKPNNNKCLML</sequence>
<dbReference type="NCBIfam" id="TIGR00231">
    <property type="entry name" value="small_GTP"/>
    <property type="match status" value="1"/>
</dbReference>
<dbReference type="OMA" id="ENVIHKW"/>
<dbReference type="FunFam" id="3.40.50.300:FF:000118">
    <property type="entry name" value="Rho-related GTP-binding protein RhoG"/>
    <property type="match status" value="1"/>
</dbReference>
<dbReference type="InterPro" id="IPR027417">
    <property type="entry name" value="P-loop_NTPase"/>
</dbReference>
<dbReference type="PROSITE" id="PS51419">
    <property type="entry name" value="RAB"/>
    <property type="match status" value="1"/>
</dbReference>
<evidence type="ECO:0000256" key="2">
    <source>
        <dbReference type="ARBA" id="ARBA00023134"/>
    </source>
</evidence>
<evidence type="ECO:0000313" key="3">
    <source>
        <dbReference type="Proteomes" id="UP001165740"/>
    </source>
</evidence>
<dbReference type="GO" id="GO:0005525">
    <property type="term" value="F:GTP binding"/>
    <property type="evidence" value="ECO:0007669"/>
    <property type="project" value="UniProtKB-KW"/>
</dbReference>
<dbReference type="InterPro" id="IPR001806">
    <property type="entry name" value="Small_GTPase"/>
</dbReference>